<dbReference type="KEGG" id="same:SAMCFNEI73_Ch3580"/>
<organism evidence="1 2">
    <name type="scientific">Sinorhizobium americanum</name>
    <dbReference type="NCBI Taxonomy" id="194963"/>
    <lineage>
        <taxon>Bacteria</taxon>
        <taxon>Pseudomonadati</taxon>
        <taxon>Pseudomonadota</taxon>
        <taxon>Alphaproteobacteria</taxon>
        <taxon>Hyphomicrobiales</taxon>
        <taxon>Rhizobiaceae</taxon>
        <taxon>Sinorhizobium/Ensifer group</taxon>
        <taxon>Sinorhizobium</taxon>
    </lineage>
</organism>
<dbReference type="STRING" id="194963.SAMCFNEI73_Ch3580"/>
<sequence>MFCNQWLEGSHRSLGKCVALRRIETGSRQYEQKQPRNA</sequence>
<reference evidence="1 2" key="1">
    <citation type="submission" date="2015-10" db="EMBL/GenBank/DDBJ databases">
        <title>Genomic differences between typical nodule nitrogen-fixing rhizobial strains and those coming from bean seeds.</title>
        <authorList>
            <person name="Peralta H."/>
            <person name="Aguilar-Vera A."/>
            <person name="Diaz R."/>
            <person name="Mora Y."/>
            <person name="Martinez-Batallar G."/>
            <person name="Salazar E."/>
            <person name="Vargas-Lagunas C."/>
            <person name="Encarnacion S."/>
            <person name="Girard L."/>
            <person name="Mora J."/>
        </authorList>
    </citation>
    <scope>NUCLEOTIDE SEQUENCE [LARGE SCALE GENOMIC DNA]</scope>
    <source>
        <strain evidence="1 2">CFNEI 73</strain>
    </source>
</reference>
<evidence type="ECO:0000313" key="2">
    <source>
        <dbReference type="Proteomes" id="UP000182306"/>
    </source>
</evidence>
<name>A0A1L3LRV9_9HYPH</name>
<proteinExistence type="predicted"/>
<evidence type="ECO:0000313" key="1">
    <source>
        <dbReference type="EMBL" id="APG92830.1"/>
    </source>
</evidence>
<accession>A0A1L3LRV9</accession>
<dbReference type="AlphaFoldDB" id="A0A1L3LRV9"/>
<protein>
    <submittedName>
        <fullName evidence="1">Uncharacterized protein</fullName>
    </submittedName>
</protein>
<dbReference type="Proteomes" id="UP000182306">
    <property type="component" value="Chromosome"/>
</dbReference>
<dbReference type="EMBL" id="CP013107">
    <property type="protein sequence ID" value="APG92830.1"/>
    <property type="molecule type" value="Genomic_DNA"/>
</dbReference>
<gene>
    <name evidence="1" type="ORF">SAMCFNEI73_Ch3580</name>
</gene>
<keyword evidence="2" id="KW-1185">Reference proteome</keyword>